<reference evidence="1 2" key="1">
    <citation type="submission" date="2015-08" db="EMBL/GenBank/DDBJ databases">
        <title>Genome sequencing of Penicillium nordicum.</title>
        <authorList>
            <person name="Nguyen H.D."/>
            <person name="Seifert K.A."/>
        </authorList>
    </citation>
    <scope>NUCLEOTIDE SEQUENCE [LARGE SCALE GENOMIC DNA]</scope>
    <source>
        <strain evidence="1 2">DAOMC 185683</strain>
    </source>
</reference>
<dbReference type="STRING" id="229535.A0A0M8NX41"/>
<gene>
    <name evidence="1" type="ORF">ACN38_g12538</name>
</gene>
<evidence type="ECO:0000313" key="2">
    <source>
        <dbReference type="Proteomes" id="UP000037696"/>
    </source>
</evidence>
<protein>
    <recommendedName>
        <fullName evidence="3">HNH nuclease domain-containing protein</fullName>
    </recommendedName>
</protein>
<evidence type="ECO:0008006" key="3">
    <source>
        <dbReference type="Google" id="ProtNLM"/>
    </source>
</evidence>
<keyword evidence="2" id="KW-1185">Reference proteome</keyword>
<name>A0A0M8NX41_9EURO</name>
<dbReference type="OrthoDB" id="2104739at2759"/>
<dbReference type="AlphaFoldDB" id="A0A0M8NX41"/>
<organism evidence="1 2">
    <name type="scientific">Penicillium nordicum</name>
    <dbReference type="NCBI Taxonomy" id="229535"/>
    <lineage>
        <taxon>Eukaryota</taxon>
        <taxon>Fungi</taxon>
        <taxon>Dikarya</taxon>
        <taxon>Ascomycota</taxon>
        <taxon>Pezizomycotina</taxon>
        <taxon>Eurotiomycetes</taxon>
        <taxon>Eurotiomycetidae</taxon>
        <taxon>Eurotiales</taxon>
        <taxon>Aspergillaceae</taxon>
        <taxon>Penicillium</taxon>
    </lineage>
</organism>
<sequence>MTLHHSIHRTFGRFRCAFEPIDNAPHTYNFVAFNRFAAEMKPFLSRQVTFVDASQPESESRLPHPVLLDCHYRLAKFFHASGIGEVIDKTLDRLKELKTGLVLARDGTTDLESLLRYAVWESVAV</sequence>
<dbReference type="EMBL" id="LHQQ01000403">
    <property type="protein sequence ID" value="KOS36694.1"/>
    <property type="molecule type" value="Genomic_DNA"/>
</dbReference>
<evidence type="ECO:0000313" key="1">
    <source>
        <dbReference type="EMBL" id="KOS36694.1"/>
    </source>
</evidence>
<comment type="caution">
    <text evidence="1">The sequence shown here is derived from an EMBL/GenBank/DDBJ whole genome shotgun (WGS) entry which is preliminary data.</text>
</comment>
<proteinExistence type="predicted"/>
<dbReference type="Proteomes" id="UP000037696">
    <property type="component" value="Unassembled WGS sequence"/>
</dbReference>
<accession>A0A0M8NX41</accession>